<dbReference type="EMBL" id="UHIA01000002">
    <property type="protein sequence ID" value="SUO90277.1"/>
    <property type="molecule type" value="Genomic_DNA"/>
</dbReference>
<sequence length="511" mass="56887">MKLAKFLLFAIVVAAGFIIYLVLRPSKTYNIPENRTINGQQQNFWRGDDPTYAEEVRKSSALTLETQRQQQVIRQELEDAKSRLESENARLHQQLENLLGQMSQLRNEITGSSRQNVEQASQALEEKISELNNLTVELQEQIKVGEAHYQELLDRFEKNRSSTATENNVALQTTISPSVSVPLQEPTPTTKEEPVEKNFYAVKGSITPYVSQTNGSSNTALNNRQASNSIEQWMNKIVGGNETTISDANSNPRLLPQAQVNQKKEEWPTVFPVYTLPPNTVLQAKLITPVIGRVPIGDNTIEDPFFFRLQIGSENLAANGHHIPGISGMIASGYATGIREQQCARGYIDSLTFIFVDGRIANFGKNAEEGSSHSESLGYLSDAWGKPCIQGQYIDNASGYLKSRGAAAFLEAAAEGLSQGQVSYRQNSDGNYTAMLDGNVWRFVFGRGISGTATEFADYVRERTANAFDVVYVEQGQNVQIMLNDMVPIDYDANARKVNYYSEPNRASYYD</sequence>
<evidence type="ECO:0000313" key="3">
    <source>
        <dbReference type="EMBL" id="SUO90277.1"/>
    </source>
</evidence>
<keyword evidence="2" id="KW-1133">Transmembrane helix</keyword>
<accession>A0A380MKC0</accession>
<dbReference type="AlphaFoldDB" id="A0A380MKC0"/>
<dbReference type="Proteomes" id="UP000254575">
    <property type="component" value="Unassembled WGS sequence"/>
</dbReference>
<dbReference type="NCBIfam" id="TIGR03752">
    <property type="entry name" value="conj_TIGR03752"/>
    <property type="match status" value="1"/>
</dbReference>
<feature type="coiled-coil region" evidence="1">
    <location>
        <begin position="67"/>
        <end position="144"/>
    </location>
</feature>
<dbReference type="OrthoDB" id="7061550at2"/>
<name>A0A380MKC0_9GAMM</name>
<evidence type="ECO:0000256" key="2">
    <source>
        <dbReference type="SAM" id="Phobius"/>
    </source>
</evidence>
<proteinExistence type="predicted"/>
<reference evidence="3 4" key="1">
    <citation type="submission" date="2018-06" db="EMBL/GenBank/DDBJ databases">
        <authorList>
            <consortium name="Pathogen Informatics"/>
            <person name="Doyle S."/>
        </authorList>
    </citation>
    <scope>NUCLEOTIDE SEQUENCE [LARGE SCALE GENOMIC DNA]</scope>
    <source>
        <strain evidence="3 4">NCTC10717</strain>
    </source>
</reference>
<organism evidence="3 4">
    <name type="scientific">Suttonella indologenes</name>
    <dbReference type="NCBI Taxonomy" id="13276"/>
    <lineage>
        <taxon>Bacteria</taxon>
        <taxon>Pseudomonadati</taxon>
        <taxon>Pseudomonadota</taxon>
        <taxon>Gammaproteobacteria</taxon>
        <taxon>Cardiobacteriales</taxon>
        <taxon>Cardiobacteriaceae</taxon>
        <taxon>Suttonella</taxon>
    </lineage>
</organism>
<dbReference type="InterPro" id="IPR021207">
    <property type="entry name" value="Integr_conj_element_PFL4705"/>
</dbReference>
<protein>
    <submittedName>
        <fullName evidence="3">Integrating conjugative element protein, PFL_4705 family</fullName>
    </submittedName>
</protein>
<keyword evidence="2" id="KW-0472">Membrane</keyword>
<gene>
    <name evidence="3" type="ORF">NCTC10717_00064</name>
</gene>
<dbReference type="RefSeq" id="WP_115217400.1">
    <property type="nucleotide sequence ID" value="NZ_UHIA01000002.1"/>
</dbReference>
<evidence type="ECO:0000313" key="4">
    <source>
        <dbReference type="Proteomes" id="UP000254575"/>
    </source>
</evidence>
<keyword evidence="1" id="KW-0175">Coiled coil</keyword>
<evidence type="ECO:0000256" key="1">
    <source>
        <dbReference type="SAM" id="Coils"/>
    </source>
</evidence>
<keyword evidence="4" id="KW-1185">Reference proteome</keyword>
<feature type="transmembrane region" description="Helical" evidence="2">
    <location>
        <begin position="6"/>
        <end position="23"/>
    </location>
</feature>
<keyword evidence="2" id="KW-0812">Transmembrane</keyword>